<accession>A0A3Q7ES89</accession>
<evidence type="ECO:0000313" key="2">
    <source>
        <dbReference type="Proteomes" id="UP000004994"/>
    </source>
</evidence>
<dbReference type="Proteomes" id="UP000004994">
    <property type="component" value="Chromosome 1"/>
</dbReference>
<organism evidence="1">
    <name type="scientific">Solanum lycopersicum</name>
    <name type="common">Tomato</name>
    <name type="synonym">Lycopersicon esculentum</name>
    <dbReference type="NCBI Taxonomy" id="4081"/>
    <lineage>
        <taxon>Eukaryota</taxon>
        <taxon>Viridiplantae</taxon>
        <taxon>Streptophyta</taxon>
        <taxon>Embryophyta</taxon>
        <taxon>Tracheophyta</taxon>
        <taxon>Spermatophyta</taxon>
        <taxon>Magnoliopsida</taxon>
        <taxon>eudicotyledons</taxon>
        <taxon>Gunneridae</taxon>
        <taxon>Pentapetalae</taxon>
        <taxon>asterids</taxon>
        <taxon>lamiids</taxon>
        <taxon>Solanales</taxon>
        <taxon>Solanaceae</taxon>
        <taxon>Solanoideae</taxon>
        <taxon>Solaneae</taxon>
        <taxon>Solanum</taxon>
        <taxon>Solanum subgen. Lycopersicon</taxon>
    </lineage>
</organism>
<keyword evidence="2" id="KW-1185">Reference proteome</keyword>
<dbReference type="Gramene" id="Solyc01g107440.2.1">
    <property type="protein sequence ID" value="Solyc01g107440.2.1.1"/>
    <property type="gene ID" value="Solyc01g107440.2"/>
</dbReference>
<dbReference type="PaxDb" id="4081-Solyc01g107440.2.1"/>
<reference evidence="1" key="2">
    <citation type="submission" date="2019-01" db="UniProtKB">
        <authorList>
            <consortium name="EnsemblPlants"/>
        </authorList>
    </citation>
    <scope>IDENTIFICATION</scope>
    <source>
        <strain evidence="1">cv. Heinz 1706</strain>
    </source>
</reference>
<dbReference type="EnsemblPlants" id="Solyc01g107440.2.1">
    <property type="protein sequence ID" value="Solyc01g107440.2.1.1"/>
    <property type="gene ID" value="Solyc01g107440.2"/>
</dbReference>
<reference evidence="1" key="1">
    <citation type="journal article" date="2012" name="Nature">
        <title>The tomato genome sequence provides insights into fleshy fruit evolution.</title>
        <authorList>
            <consortium name="Tomato Genome Consortium"/>
        </authorList>
    </citation>
    <scope>NUCLEOTIDE SEQUENCE [LARGE SCALE GENOMIC DNA]</scope>
    <source>
        <strain evidence="1">cv. Heinz 1706</strain>
    </source>
</reference>
<dbReference type="InParanoid" id="A0A3Q7ES89"/>
<protein>
    <submittedName>
        <fullName evidence="1">Uncharacterized protein</fullName>
    </submittedName>
</protein>
<name>A0A3Q7ES89_SOLLC</name>
<dbReference type="AlphaFoldDB" id="A0A3Q7ES89"/>
<evidence type="ECO:0000313" key="1">
    <source>
        <dbReference type="EnsemblPlants" id="Solyc01g107440.2.1.1"/>
    </source>
</evidence>
<sequence>MLSHLFTILITIIDKSLDPTTPSDIETRHTQFSMTLPPLTPTSTFCFLKLLIHSFFHKGNKSLLVGSIFTIFPHLLNMKSFRKLQKIFTHH</sequence>
<proteinExistence type="predicted"/>